<gene>
    <name evidence="4" type="ORF">I3V53_13505</name>
</gene>
<sequence>MSSTIELSHSNIDITKMKMSDIAKYAGVGGRTLYRHFESKARLCESVMDK</sequence>
<dbReference type="AlphaFoldDB" id="A0A8I0WBE5"/>
<evidence type="ECO:0000259" key="3">
    <source>
        <dbReference type="PROSITE" id="PS50977"/>
    </source>
</evidence>
<dbReference type="PROSITE" id="PS50977">
    <property type="entry name" value="HTH_TETR_2"/>
    <property type="match status" value="1"/>
</dbReference>
<dbReference type="Proteomes" id="UP000622362">
    <property type="component" value="Unassembled WGS sequence"/>
</dbReference>
<proteinExistence type="predicted"/>
<dbReference type="Pfam" id="PF00440">
    <property type="entry name" value="TetR_N"/>
    <property type="match status" value="1"/>
</dbReference>
<reference evidence="4" key="1">
    <citation type="submission" date="2020-11" db="EMBL/GenBank/DDBJ databases">
        <title>Molecular epidemiology and genomic profiles of multidrug-resistant bacteria collected from clinical sources in South Africa.</title>
        <authorList>
            <person name="Asante J."/>
            <person name="Amoako D.G."/>
        </authorList>
    </citation>
    <scope>NUCLEOTIDE SEQUENCE</scope>
    <source>
        <strain evidence="4">C68</strain>
    </source>
</reference>
<dbReference type="SUPFAM" id="SSF46689">
    <property type="entry name" value="Homeodomain-like"/>
    <property type="match status" value="1"/>
</dbReference>
<accession>A0A8I0WBE5</accession>
<dbReference type="InterPro" id="IPR001647">
    <property type="entry name" value="HTH_TetR"/>
</dbReference>
<dbReference type="Gene3D" id="1.10.357.10">
    <property type="entry name" value="Tetracycline Repressor, domain 2"/>
    <property type="match status" value="1"/>
</dbReference>
<name>A0A8I0WBE5_STAEP</name>
<evidence type="ECO:0000313" key="5">
    <source>
        <dbReference type="Proteomes" id="UP000622362"/>
    </source>
</evidence>
<comment type="caution">
    <text evidence="4">The sequence shown here is derived from an EMBL/GenBank/DDBJ whole genome shotgun (WGS) entry which is preliminary data.</text>
</comment>
<organism evidence="4 5">
    <name type="scientific">Staphylococcus epidermidis</name>
    <dbReference type="NCBI Taxonomy" id="1282"/>
    <lineage>
        <taxon>Bacteria</taxon>
        <taxon>Bacillati</taxon>
        <taxon>Bacillota</taxon>
        <taxon>Bacilli</taxon>
        <taxon>Bacillales</taxon>
        <taxon>Staphylococcaceae</taxon>
        <taxon>Staphylococcus</taxon>
    </lineage>
</organism>
<dbReference type="InterPro" id="IPR009057">
    <property type="entry name" value="Homeodomain-like_sf"/>
</dbReference>
<dbReference type="EMBL" id="JADPYN010000090">
    <property type="protein sequence ID" value="MBF9305055.1"/>
    <property type="molecule type" value="Genomic_DNA"/>
</dbReference>
<feature type="domain" description="HTH tetR-type" evidence="3">
    <location>
        <begin position="1"/>
        <end position="50"/>
    </location>
</feature>
<dbReference type="RefSeq" id="WP_079335331.1">
    <property type="nucleotide sequence ID" value="NZ_JADPYN010000090.1"/>
</dbReference>
<feature type="DNA-binding region" description="H-T-H motif" evidence="2">
    <location>
        <begin position="18"/>
        <end position="37"/>
    </location>
</feature>
<evidence type="ECO:0000256" key="2">
    <source>
        <dbReference type="PROSITE-ProRule" id="PRU00335"/>
    </source>
</evidence>
<dbReference type="GO" id="GO:0003677">
    <property type="term" value="F:DNA binding"/>
    <property type="evidence" value="ECO:0007669"/>
    <property type="project" value="UniProtKB-UniRule"/>
</dbReference>
<evidence type="ECO:0000313" key="4">
    <source>
        <dbReference type="EMBL" id="MBF9305055.1"/>
    </source>
</evidence>
<keyword evidence="1 2" id="KW-0238">DNA-binding</keyword>
<protein>
    <submittedName>
        <fullName evidence="4">Helix-turn-helix transcriptional regulator</fullName>
    </submittedName>
</protein>
<evidence type="ECO:0000256" key="1">
    <source>
        <dbReference type="ARBA" id="ARBA00023125"/>
    </source>
</evidence>